<gene>
    <name evidence="1" type="ORF">RAG0_06644</name>
</gene>
<evidence type="ECO:0000313" key="1">
    <source>
        <dbReference type="EMBL" id="CZS97691.1"/>
    </source>
</evidence>
<sequence length="76" mass="8478">MAKDDEDLGFKRWVECDGNLSDSLDACTLAFSDRWPPIFQTARVLRVLEVSSSLDQRCHHEVAGAIAAQDQPLLSM</sequence>
<name>A0A1E1KI91_9HELO</name>
<dbReference type="EMBL" id="FJUX01000033">
    <property type="protein sequence ID" value="CZS97691.1"/>
    <property type="molecule type" value="Genomic_DNA"/>
</dbReference>
<protein>
    <submittedName>
        <fullName evidence="1">Uncharacterized protein</fullName>
    </submittedName>
</protein>
<dbReference type="Proteomes" id="UP000178912">
    <property type="component" value="Unassembled WGS sequence"/>
</dbReference>
<keyword evidence="2" id="KW-1185">Reference proteome</keyword>
<organism evidence="1 2">
    <name type="scientific">Rhynchosporium agropyri</name>
    <dbReference type="NCBI Taxonomy" id="914238"/>
    <lineage>
        <taxon>Eukaryota</taxon>
        <taxon>Fungi</taxon>
        <taxon>Dikarya</taxon>
        <taxon>Ascomycota</taxon>
        <taxon>Pezizomycotina</taxon>
        <taxon>Leotiomycetes</taxon>
        <taxon>Helotiales</taxon>
        <taxon>Ploettnerulaceae</taxon>
        <taxon>Rhynchosporium</taxon>
    </lineage>
</organism>
<dbReference type="AlphaFoldDB" id="A0A1E1KI91"/>
<accession>A0A1E1KI91</accession>
<proteinExistence type="predicted"/>
<evidence type="ECO:0000313" key="2">
    <source>
        <dbReference type="Proteomes" id="UP000178912"/>
    </source>
</evidence>
<reference evidence="2" key="1">
    <citation type="submission" date="2016-03" db="EMBL/GenBank/DDBJ databases">
        <authorList>
            <person name="Guldener U."/>
        </authorList>
    </citation>
    <scope>NUCLEOTIDE SEQUENCE [LARGE SCALE GENOMIC DNA]</scope>
    <source>
        <strain evidence="2">04CH-RAC-A.6.1</strain>
    </source>
</reference>